<evidence type="ECO:0000313" key="4">
    <source>
        <dbReference type="Proteomes" id="UP000481087"/>
    </source>
</evidence>
<dbReference type="PANTHER" id="PTHR43649:SF12">
    <property type="entry name" value="DIACETYLCHITOBIOSE BINDING PROTEIN DASA"/>
    <property type="match status" value="1"/>
</dbReference>
<dbReference type="Proteomes" id="UP000481087">
    <property type="component" value="Unassembled WGS sequence"/>
</dbReference>
<dbReference type="AlphaFoldDB" id="A0A6L8UUY8"/>
<gene>
    <name evidence="3" type="ORF">GQF01_03575</name>
</gene>
<evidence type="ECO:0000256" key="1">
    <source>
        <dbReference type="SAM" id="MobiDB-lite"/>
    </source>
</evidence>
<dbReference type="RefSeq" id="WP_161405509.1">
    <property type="nucleotide sequence ID" value="NZ_WTUZ01000010.1"/>
</dbReference>
<organism evidence="3 4">
    <name type="scientific">Paenibacillus silvestris</name>
    <dbReference type="NCBI Taxonomy" id="2606219"/>
    <lineage>
        <taxon>Bacteria</taxon>
        <taxon>Bacillati</taxon>
        <taxon>Bacillota</taxon>
        <taxon>Bacilli</taxon>
        <taxon>Bacillales</taxon>
        <taxon>Paenibacillaceae</taxon>
        <taxon>Paenibacillus</taxon>
    </lineage>
</organism>
<feature type="region of interest" description="Disordered" evidence="1">
    <location>
        <begin position="20"/>
        <end position="57"/>
    </location>
</feature>
<dbReference type="Pfam" id="PF01547">
    <property type="entry name" value="SBP_bac_1"/>
    <property type="match status" value="1"/>
</dbReference>
<comment type="caution">
    <text evidence="3">The sequence shown here is derived from an EMBL/GenBank/DDBJ whole genome shotgun (WGS) entry which is preliminary data.</text>
</comment>
<name>A0A6L8UUY8_9BACL</name>
<proteinExistence type="predicted"/>
<dbReference type="EMBL" id="WTUZ01000010">
    <property type="protein sequence ID" value="MZQ81201.1"/>
    <property type="molecule type" value="Genomic_DNA"/>
</dbReference>
<reference evidence="3 4" key="1">
    <citation type="submission" date="2019-12" db="EMBL/GenBank/DDBJ databases">
        <title>Paenibacillus sp. nov. sp. isolated from soil.</title>
        <authorList>
            <person name="Kim J."/>
            <person name="Jeong S.E."/>
            <person name="Jung H.S."/>
            <person name="Jeon C.O."/>
        </authorList>
    </citation>
    <scope>NUCLEOTIDE SEQUENCE [LARGE SCALE GENOMIC DNA]</scope>
    <source>
        <strain evidence="3 4">5J-6</strain>
    </source>
</reference>
<dbReference type="InterPro" id="IPR050490">
    <property type="entry name" value="Bact_solute-bd_prot1"/>
</dbReference>
<evidence type="ECO:0000256" key="2">
    <source>
        <dbReference type="SAM" id="SignalP"/>
    </source>
</evidence>
<evidence type="ECO:0000313" key="3">
    <source>
        <dbReference type="EMBL" id="MZQ81201.1"/>
    </source>
</evidence>
<accession>A0A6L8UUY8</accession>
<keyword evidence="4" id="KW-1185">Reference proteome</keyword>
<dbReference type="Gene3D" id="3.40.190.10">
    <property type="entry name" value="Periplasmic binding protein-like II"/>
    <property type="match status" value="1"/>
</dbReference>
<dbReference type="SUPFAM" id="SSF53850">
    <property type="entry name" value="Periplasmic binding protein-like II"/>
    <property type="match status" value="1"/>
</dbReference>
<feature type="compositionally biased region" description="Polar residues" evidence="1">
    <location>
        <begin position="20"/>
        <end position="46"/>
    </location>
</feature>
<dbReference type="PANTHER" id="PTHR43649">
    <property type="entry name" value="ARABINOSE-BINDING PROTEIN-RELATED"/>
    <property type="match status" value="1"/>
</dbReference>
<protein>
    <submittedName>
        <fullName evidence="3">Extracellular solute-binding protein</fullName>
    </submittedName>
</protein>
<sequence length="467" mass="51496">MKKLLAMPILCLLFLTPACSSGGSEETANSTAEGLSRSTATQTESGQPAKGSSIYTMPSDGKPKTIKFSMYYYDEYYEEAVRAYEAKHPNITIDLTYMVKAGDDVDTQLQMLDKFRQTMSTETLTGKGPDLIDTGSLAIEAFIGRKLFVNLNDAMAQDPSFDKNQYFTNILDNPKQGSGIYTIPLHFYLSALVGDKGAVERSGISIDDKNWNWDQFTDIANQMTAKADHPYGYFFKSENTLLNGMLQNSYVQIVDVEKREAHFDSGLFINMLNKIKSMSDNNVMTLDSKHARDTYFMDVSVNSLGSYVSSLHQTGYSKPGYYLNPKSEGEKPGGFIYGSSGLAINANSTVKAETWDFLKYVMSGESDNGKYGFPINKAAYQLQAEKLLRKGTITAMGESGEESYPVTAADLQGLDTMIANAVNVKSNVSDRISSLVFSESQAFFSGQKSAETVAKLIQNKVSTYLNE</sequence>
<dbReference type="InterPro" id="IPR006059">
    <property type="entry name" value="SBP"/>
</dbReference>
<feature type="signal peptide" evidence="2">
    <location>
        <begin position="1"/>
        <end position="20"/>
    </location>
</feature>
<keyword evidence="2" id="KW-0732">Signal</keyword>
<feature type="chain" id="PRO_5038576144" evidence="2">
    <location>
        <begin position="21"/>
        <end position="467"/>
    </location>
</feature>